<gene>
    <name evidence="2" type="ORF">HAX54_015339</name>
</gene>
<feature type="compositionally biased region" description="Acidic residues" evidence="1">
    <location>
        <begin position="81"/>
        <end position="94"/>
    </location>
</feature>
<evidence type="ECO:0000256" key="1">
    <source>
        <dbReference type="SAM" id="MobiDB-lite"/>
    </source>
</evidence>
<accession>A0ABS8Y683</accession>
<evidence type="ECO:0000313" key="2">
    <source>
        <dbReference type="EMBL" id="MCE5166176.1"/>
    </source>
</evidence>
<dbReference type="EMBL" id="JACEIK010019761">
    <property type="protein sequence ID" value="MCE5166176.1"/>
    <property type="molecule type" value="Genomic_DNA"/>
</dbReference>
<evidence type="ECO:0000313" key="3">
    <source>
        <dbReference type="Proteomes" id="UP000823775"/>
    </source>
</evidence>
<proteinExistence type="predicted"/>
<protein>
    <submittedName>
        <fullName evidence="2">Uncharacterized protein</fullName>
    </submittedName>
</protein>
<reference evidence="2 3" key="1">
    <citation type="journal article" date="2021" name="BMC Genomics">
        <title>Datura genome reveals duplications of psychoactive alkaloid biosynthetic genes and high mutation rate following tissue culture.</title>
        <authorList>
            <person name="Rajewski A."/>
            <person name="Carter-House D."/>
            <person name="Stajich J."/>
            <person name="Litt A."/>
        </authorList>
    </citation>
    <scope>NUCLEOTIDE SEQUENCE [LARGE SCALE GENOMIC DNA]</scope>
    <source>
        <strain evidence="2">AR-01</strain>
    </source>
</reference>
<organism evidence="2 3">
    <name type="scientific">Datura stramonium</name>
    <name type="common">Jimsonweed</name>
    <name type="synonym">Common thornapple</name>
    <dbReference type="NCBI Taxonomy" id="4076"/>
    <lineage>
        <taxon>Eukaryota</taxon>
        <taxon>Viridiplantae</taxon>
        <taxon>Streptophyta</taxon>
        <taxon>Embryophyta</taxon>
        <taxon>Tracheophyta</taxon>
        <taxon>Spermatophyta</taxon>
        <taxon>Magnoliopsida</taxon>
        <taxon>eudicotyledons</taxon>
        <taxon>Gunneridae</taxon>
        <taxon>Pentapetalae</taxon>
        <taxon>asterids</taxon>
        <taxon>lamiids</taxon>
        <taxon>Solanales</taxon>
        <taxon>Solanaceae</taxon>
        <taxon>Solanoideae</taxon>
        <taxon>Datureae</taxon>
        <taxon>Datura</taxon>
    </lineage>
</organism>
<keyword evidence="3" id="KW-1185">Reference proteome</keyword>
<sequence length="94" mass="9892">MDESCVACSLKLTYGSLDGSSTLVCSQRASSSTSAPCPAPAVPCKDTSTFGLLGPFVSLLDPSPTKDPTPPCGLCKRKMEEEENDLDMDVEETT</sequence>
<dbReference type="Proteomes" id="UP000823775">
    <property type="component" value="Unassembled WGS sequence"/>
</dbReference>
<feature type="region of interest" description="Disordered" evidence="1">
    <location>
        <begin position="61"/>
        <end position="94"/>
    </location>
</feature>
<comment type="caution">
    <text evidence="2">The sequence shown here is derived from an EMBL/GenBank/DDBJ whole genome shotgun (WGS) entry which is preliminary data.</text>
</comment>
<name>A0ABS8Y683_DATST</name>